<sequence>MPFSLPLLLKQLSIKHRFYLGFFTIFIAFLIMGVIYMLHYRHNQNFFDTQIHQSKILNENLKKNTLVNAQTIEAFSTLETQAKGISTLYNDLSTLRTLRDELTTLNFKPSQQRKMERIIQELGAWQNSSAGKHPFIAPYAMQFTILTQRLSSEANEDVVRDINLVIEDITGKIIDEALKVNDKTHTSMRELKENISYLNTHLEQDTHTLEKSHHALENLQQTNEEGTFYLALASIFFVATLLFLLYAIRLIVMETLNMGEHFQKLIHDPRYIDFRHKIIIPPANKDELDGIARVIGTVFLHVEQTILHIRDISNHSHTSAQSLQHTSQTLLSTIHEQESSIENMTTPIQTLQHTLSQSEGVSEQTKETLEQNIQVMEHFMRDLSSLHDDVTQSQNEQHAIHTEMQKLTQHVAQMQTVFNLIDEIADQTNLLALNAAIEAARAGEHGRGFAVVADEVRKLAERTHESLGNIDVIAKEIIEGVGHNTQRLNHMSVLMVDTGKRMASLEQIAVQTQKEITHSLGTANEALSLSHTVSHNVNTLIAQMQDTLKLSVTNKDKGQMVANVSEELFEISHTLNNLLSKFLHVKHS</sequence>
<dbReference type="Gene3D" id="1.10.287.950">
    <property type="entry name" value="Methyl-accepting chemotaxis protein"/>
    <property type="match status" value="1"/>
</dbReference>
<dbReference type="AlphaFoldDB" id="I3XW40"/>
<evidence type="ECO:0000256" key="2">
    <source>
        <dbReference type="ARBA" id="ARBA00029447"/>
    </source>
</evidence>
<keyword evidence="4" id="KW-1133">Transmembrane helix</keyword>
<dbReference type="PANTHER" id="PTHR32089">
    <property type="entry name" value="METHYL-ACCEPTING CHEMOTAXIS PROTEIN MCPB"/>
    <property type="match status" value="1"/>
</dbReference>
<keyword evidence="7" id="KW-1185">Reference proteome</keyword>
<dbReference type="Proteomes" id="UP000006176">
    <property type="component" value="Chromosome"/>
</dbReference>
<evidence type="ECO:0000313" key="6">
    <source>
        <dbReference type="EMBL" id="AFL68164.1"/>
    </source>
</evidence>
<keyword evidence="4" id="KW-0812">Transmembrane</keyword>
<gene>
    <name evidence="6" type="ordered locus">Sulba_0863</name>
</gene>
<dbReference type="SMART" id="SM00283">
    <property type="entry name" value="MA"/>
    <property type="match status" value="1"/>
</dbReference>
<dbReference type="PATRIC" id="fig|760154.4.peg.865"/>
<feature type="domain" description="Methyl-accepting transducer" evidence="5">
    <location>
        <begin position="312"/>
        <end position="490"/>
    </location>
</feature>
<comment type="similarity">
    <text evidence="2">Belongs to the methyl-accepting chemotaxis (MCP) protein family.</text>
</comment>
<dbReference type="PANTHER" id="PTHR32089:SF114">
    <property type="entry name" value="METHYL-ACCEPTING CHEMOTAXIS PROTEIN MCPB"/>
    <property type="match status" value="1"/>
</dbReference>
<protein>
    <submittedName>
        <fullName evidence="6">Methyl-accepting chemotaxis protein</fullName>
    </submittedName>
</protein>
<dbReference type="KEGG" id="sba:Sulba_0863"/>
<accession>I3XW40</accession>
<organism evidence="6 7">
    <name type="scientific">Sulfurospirillum barnesii (strain ATCC 700032 / DSM 10660 / SES-3)</name>
    <dbReference type="NCBI Taxonomy" id="760154"/>
    <lineage>
        <taxon>Bacteria</taxon>
        <taxon>Pseudomonadati</taxon>
        <taxon>Campylobacterota</taxon>
        <taxon>Epsilonproteobacteria</taxon>
        <taxon>Campylobacterales</taxon>
        <taxon>Sulfurospirillaceae</taxon>
        <taxon>Sulfurospirillum</taxon>
    </lineage>
</organism>
<evidence type="ECO:0000259" key="5">
    <source>
        <dbReference type="PROSITE" id="PS50111"/>
    </source>
</evidence>
<keyword evidence="1 3" id="KW-0807">Transducer</keyword>
<dbReference type="PROSITE" id="PS50111">
    <property type="entry name" value="CHEMOTAXIS_TRANSDUC_2"/>
    <property type="match status" value="1"/>
</dbReference>
<dbReference type="HOGENOM" id="CLU_451931_0_0_7"/>
<dbReference type="PRINTS" id="PR00260">
    <property type="entry name" value="CHEMTRNSDUCR"/>
</dbReference>
<dbReference type="GO" id="GO:0016020">
    <property type="term" value="C:membrane"/>
    <property type="evidence" value="ECO:0007669"/>
    <property type="project" value="InterPro"/>
</dbReference>
<dbReference type="InterPro" id="IPR004089">
    <property type="entry name" value="MCPsignal_dom"/>
</dbReference>
<evidence type="ECO:0000256" key="4">
    <source>
        <dbReference type="SAM" id="Phobius"/>
    </source>
</evidence>
<keyword evidence="4" id="KW-0472">Membrane</keyword>
<evidence type="ECO:0000256" key="3">
    <source>
        <dbReference type="PROSITE-ProRule" id="PRU00284"/>
    </source>
</evidence>
<proteinExistence type="inferred from homology"/>
<name>I3XW40_SULBS</name>
<dbReference type="GO" id="GO:0006935">
    <property type="term" value="P:chemotaxis"/>
    <property type="evidence" value="ECO:0007669"/>
    <property type="project" value="InterPro"/>
</dbReference>
<feature type="transmembrane region" description="Helical" evidence="4">
    <location>
        <begin position="18"/>
        <end position="38"/>
    </location>
</feature>
<dbReference type="eggNOG" id="COG0840">
    <property type="taxonomic scope" value="Bacteria"/>
</dbReference>
<evidence type="ECO:0000256" key="1">
    <source>
        <dbReference type="ARBA" id="ARBA00023224"/>
    </source>
</evidence>
<evidence type="ECO:0000313" key="7">
    <source>
        <dbReference type="Proteomes" id="UP000006176"/>
    </source>
</evidence>
<dbReference type="RefSeq" id="WP_014769044.1">
    <property type="nucleotide sequence ID" value="NC_018002.1"/>
</dbReference>
<feature type="transmembrane region" description="Helical" evidence="4">
    <location>
        <begin position="228"/>
        <end position="248"/>
    </location>
</feature>
<dbReference type="InterPro" id="IPR004090">
    <property type="entry name" value="Chemotax_Me-accpt_rcpt"/>
</dbReference>
<dbReference type="GO" id="GO:0004888">
    <property type="term" value="F:transmembrane signaling receptor activity"/>
    <property type="evidence" value="ECO:0007669"/>
    <property type="project" value="InterPro"/>
</dbReference>
<dbReference type="SUPFAM" id="SSF58104">
    <property type="entry name" value="Methyl-accepting chemotaxis protein (MCP) signaling domain"/>
    <property type="match status" value="1"/>
</dbReference>
<dbReference type="EMBL" id="CP003333">
    <property type="protein sequence ID" value="AFL68164.1"/>
    <property type="molecule type" value="Genomic_DNA"/>
</dbReference>
<dbReference type="GO" id="GO:0007165">
    <property type="term" value="P:signal transduction"/>
    <property type="evidence" value="ECO:0007669"/>
    <property type="project" value="UniProtKB-KW"/>
</dbReference>
<dbReference type="Pfam" id="PF00015">
    <property type="entry name" value="MCPsignal"/>
    <property type="match status" value="1"/>
</dbReference>
<dbReference type="STRING" id="760154.Sulba_0863"/>
<reference evidence="6 7" key="1">
    <citation type="submission" date="2012-06" db="EMBL/GenBank/DDBJ databases">
        <title>Complete sequence of Sulfurospirillum barnesii SES-3.</title>
        <authorList>
            <consortium name="US DOE Joint Genome Institute"/>
            <person name="Lucas S."/>
            <person name="Han J."/>
            <person name="Lapidus A."/>
            <person name="Cheng J.-F."/>
            <person name="Goodwin L."/>
            <person name="Pitluck S."/>
            <person name="Peters L."/>
            <person name="Ovchinnikova G."/>
            <person name="Lu M."/>
            <person name="Detter J.C."/>
            <person name="Han C."/>
            <person name="Tapia R."/>
            <person name="Land M."/>
            <person name="Hauser L."/>
            <person name="Kyrpides N."/>
            <person name="Ivanova N."/>
            <person name="Pagani I."/>
            <person name="Stolz J."/>
            <person name="Arkin A."/>
            <person name="Dehal P."/>
            <person name="Oremland R."/>
            <person name="Saltikov C."/>
            <person name="Basu P."/>
            <person name="Hollibaugh J."/>
            <person name="Newman D."/>
            <person name="Stolyar S."/>
            <person name="Hazen T."/>
            <person name="Woyke T."/>
        </authorList>
    </citation>
    <scope>NUCLEOTIDE SEQUENCE [LARGE SCALE GENOMIC DNA]</scope>
    <source>
        <strain evidence="7">ATCC 700032 / DSM 10660 / SES-3</strain>
    </source>
</reference>